<gene>
    <name evidence="7" type="ORF">PDM29_12745</name>
</gene>
<evidence type="ECO:0000256" key="4">
    <source>
        <dbReference type="ARBA" id="ARBA00023015"/>
    </source>
</evidence>
<evidence type="ECO:0000256" key="6">
    <source>
        <dbReference type="ARBA" id="ARBA00023163"/>
    </source>
</evidence>
<dbReference type="Gene3D" id="3.30.1490.190">
    <property type="match status" value="1"/>
</dbReference>
<evidence type="ECO:0000313" key="8">
    <source>
        <dbReference type="Proteomes" id="UP001302072"/>
    </source>
</evidence>
<reference evidence="7 8" key="1">
    <citation type="submission" date="2022-12" db="EMBL/GenBank/DDBJ databases">
        <title>Two new species, Stenotrophomonas aracearum and Stenotrophomonas oahuensis, isolated from Anthurium (Araceae family) in Hawaii.</title>
        <authorList>
            <person name="Chunag S.C."/>
            <person name="Dobhal S."/>
            <person name="Alvarez A."/>
            <person name="Arif M."/>
        </authorList>
    </citation>
    <scope>NUCLEOTIDE SEQUENCE [LARGE SCALE GENOMIC DNA]</scope>
    <source>
        <strain evidence="7 8">A5586</strain>
    </source>
</reference>
<dbReference type="EMBL" id="CP115541">
    <property type="protein sequence ID" value="WNH51232.1"/>
    <property type="molecule type" value="Genomic_DNA"/>
</dbReference>
<evidence type="ECO:0000256" key="3">
    <source>
        <dbReference type="ARBA" id="ARBA00022833"/>
    </source>
</evidence>
<dbReference type="SUPFAM" id="SSF46785">
    <property type="entry name" value="Winged helix' DNA-binding domain"/>
    <property type="match status" value="1"/>
</dbReference>
<keyword evidence="5" id="KW-0238">DNA-binding</keyword>
<keyword evidence="3" id="KW-0862">Zinc</keyword>
<dbReference type="InterPro" id="IPR036388">
    <property type="entry name" value="WH-like_DNA-bd_sf"/>
</dbReference>
<keyword evidence="2" id="KW-0678">Repressor</keyword>
<accession>A0ABY9YKJ8</accession>
<dbReference type="Gene3D" id="1.10.10.10">
    <property type="entry name" value="Winged helix-like DNA-binding domain superfamily/Winged helix DNA-binding domain"/>
    <property type="match status" value="1"/>
</dbReference>
<dbReference type="Pfam" id="PF01475">
    <property type="entry name" value="FUR"/>
    <property type="match status" value="1"/>
</dbReference>
<evidence type="ECO:0000256" key="5">
    <source>
        <dbReference type="ARBA" id="ARBA00023125"/>
    </source>
</evidence>
<protein>
    <submittedName>
        <fullName evidence="7">Transcriptional repressor</fullName>
    </submittedName>
</protein>
<name>A0ABY9YKJ8_9GAMM</name>
<keyword evidence="6" id="KW-0804">Transcription</keyword>
<keyword evidence="8" id="KW-1185">Reference proteome</keyword>
<dbReference type="RefSeq" id="WP_311190483.1">
    <property type="nucleotide sequence ID" value="NZ_CP115541.1"/>
</dbReference>
<dbReference type="PANTHER" id="PTHR33202">
    <property type="entry name" value="ZINC UPTAKE REGULATION PROTEIN"/>
    <property type="match status" value="1"/>
</dbReference>
<proteinExistence type="inferred from homology"/>
<organism evidence="7 8">
    <name type="scientific">Stenotrophomonas oahuensis</name>
    <dbReference type="NCBI Taxonomy" id="3003271"/>
    <lineage>
        <taxon>Bacteria</taxon>
        <taxon>Pseudomonadati</taxon>
        <taxon>Pseudomonadota</taxon>
        <taxon>Gammaproteobacteria</taxon>
        <taxon>Lysobacterales</taxon>
        <taxon>Lysobacteraceae</taxon>
        <taxon>Stenotrophomonas</taxon>
    </lineage>
</organism>
<evidence type="ECO:0000313" key="7">
    <source>
        <dbReference type="EMBL" id="WNH51232.1"/>
    </source>
</evidence>
<dbReference type="InterPro" id="IPR043135">
    <property type="entry name" value="Fur_C"/>
</dbReference>
<dbReference type="PANTHER" id="PTHR33202:SF6">
    <property type="entry name" value="ZINC UPTAKE REGULATION PROTEIN"/>
    <property type="match status" value="1"/>
</dbReference>
<dbReference type="InterPro" id="IPR002481">
    <property type="entry name" value="FUR"/>
</dbReference>
<comment type="similarity">
    <text evidence="1">Belongs to the Fur family.</text>
</comment>
<evidence type="ECO:0000256" key="1">
    <source>
        <dbReference type="ARBA" id="ARBA00007957"/>
    </source>
</evidence>
<sequence length="163" mass="17727">MHSTPPPSPPARPRVHAETVAGDGLQTIRTLCEQRGFVFTAMRQRVLQVLVDAGSPMKAYAVLEEVRRTQPHAAPTSVYRALDFLLGQGWAVRLNSINAHLYVPPGSPARCTYLVCEECCSVQVVHGAETGANWIDQARITGFVPASNSVEISGRCAQCRMPT</sequence>
<keyword evidence="4" id="KW-0805">Transcription regulation</keyword>
<dbReference type="InterPro" id="IPR036390">
    <property type="entry name" value="WH_DNA-bd_sf"/>
</dbReference>
<dbReference type="Proteomes" id="UP001302072">
    <property type="component" value="Chromosome"/>
</dbReference>
<evidence type="ECO:0000256" key="2">
    <source>
        <dbReference type="ARBA" id="ARBA00022491"/>
    </source>
</evidence>